<dbReference type="PANTHER" id="PTHR34068">
    <property type="entry name" value="UPF0145 PROTEIN YBJQ"/>
    <property type="match status" value="1"/>
</dbReference>
<keyword evidence="5" id="KW-1185">Reference proteome</keyword>
<dbReference type="Pfam" id="PF01906">
    <property type="entry name" value="YbjQ_1"/>
    <property type="match status" value="1"/>
</dbReference>
<reference evidence="3 5" key="1">
    <citation type="submission" date="2017-02" db="EMBL/GenBank/DDBJ databases">
        <title>Draft genome sequence of Moraxella caviae CCUG 355 type strain.</title>
        <authorList>
            <person name="Engstrom-Jakobsson H."/>
            <person name="Salva-Serra F."/>
            <person name="Thorell K."/>
            <person name="Gonzales-Siles L."/>
            <person name="Karlsson R."/>
            <person name="Boulund F."/>
            <person name="Engstrand L."/>
            <person name="Moore E."/>
        </authorList>
    </citation>
    <scope>NUCLEOTIDE SEQUENCE [LARGE SCALE GENOMIC DNA]</scope>
    <source>
        <strain evidence="3 5">CCUG 355</strain>
    </source>
</reference>
<reference evidence="4 6" key="2">
    <citation type="submission" date="2018-06" db="EMBL/GenBank/DDBJ databases">
        <authorList>
            <consortium name="Pathogen Informatics"/>
            <person name="Doyle S."/>
        </authorList>
    </citation>
    <scope>NUCLEOTIDE SEQUENCE [LARGE SCALE GENOMIC DNA]</scope>
    <source>
        <strain evidence="4 6">NCTC10293</strain>
    </source>
</reference>
<gene>
    <name evidence="3" type="ORF">B0181_01385</name>
    <name evidence="4" type="ORF">NCTC10293_01738</name>
</gene>
<accession>A0A1T0AAQ2</accession>
<dbReference type="Proteomes" id="UP000190435">
    <property type="component" value="Unassembled WGS sequence"/>
</dbReference>
<dbReference type="EMBL" id="UGQE01000004">
    <property type="protein sequence ID" value="STZ14148.1"/>
    <property type="molecule type" value="Genomic_DNA"/>
</dbReference>
<dbReference type="SUPFAM" id="SSF117782">
    <property type="entry name" value="YbjQ-like"/>
    <property type="match status" value="1"/>
</dbReference>
<evidence type="ECO:0000313" key="6">
    <source>
        <dbReference type="Proteomes" id="UP000255279"/>
    </source>
</evidence>
<name>A0A1T0AAQ2_9GAMM</name>
<keyword evidence="2" id="KW-0812">Transmembrane</keyword>
<organism evidence="3 5">
    <name type="scientific">Moraxella caviae</name>
    <dbReference type="NCBI Taxonomy" id="34060"/>
    <lineage>
        <taxon>Bacteria</taxon>
        <taxon>Pseudomonadati</taxon>
        <taxon>Pseudomonadota</taxon>
        <taxon>Gammaproteobacteria</taxon>
        <taxon>Moraxellales</taxon>
        <taxon>Moraxellaceae</taxon>
        <taxon>Moraxella</taxon>
    </lineage>
</organism>
<dbReference type="RefSeq" id="WP_078275706.1">
    <property type="nucleotide sequence ID" value="NZ_MUXU01000010.1"/>
</dbReference>
<evidence type="ECO:0000313" key="3">
    <source>
        <dbReference type="EMBL" id="OOR92814.1"/>
    </source>
</evidence>
<dbReference type="AlphaFoldDB" id="A0A1T0AAQ2"/>
<protein>
    <submittedName>
        <fullName evidence="4">Domain of uncharacterized function (DUF74)</fullName>
    </submittedName>
</protein>
<dbReference type="OrthoDB" id="530049at2"/>
<evidence type="ECO:0000256" key="1">
    <source>
        <dbReference type="ARBA" id="ARBA00010751"/>
    </source>
</evidence>
<evidence type="ECO:0000313" key="5">
    <source>
        <dbReference type="Proteomes" id="UP000190435"/>
    </source>
</evidence>
<evidence type="ECO:0000313" key="4">
    <source>
        <dbReference type="EMBL" id="STZ14148.1"/>
    </source>
</evidence>
<keyword evidence="2" id="KW-1133">Transmembrane helix</keyword>
<keyword evidence="2" id="KW-0472">Membrane</keyword>
<dbReference type="InterPro" id="IPR002765">
    <property type="entry name" value="UPF0145_YbjQ-like"/>
</dbReference>
<dbReference type="Proteomes" id="UP000255279">
    <property type="component" value="Unassembled WGS sequence"/>
</dbReference>
<dbReference type="InterPro" id="IPR035439">
    <property type="entry name" value="UPF0145_dom_sf"/>
</dbReference>
<dbReference type="EMBL" id="MUXU01000010">
    <property type="protein sequence ID" value="OOR92814.1"/>
    <property type="molecule type" value="Genomic_DNA"/>
</dbReference>
<feature type="transmembrane region" description="Helical" evidence="2">
    <location>
        <begin position="6"/>
        <end position="27"/>
    </location>
</feature>
<dbReference type="STRING" id="34060.B0181_01385"/>
<dbReference type="Gene3D" id="3.30.110.70">
    <property type="entry name" value="Hypothetical protein apc22750. Chain B"/>
    <property type="match status" value="1"/>
</dbReference>
<comment type="similarity">
    <text evidence="1">Belongs to the UPF0145 family.</text>
</comment>
<evidence type="ECO:0000256" key="2">
    <source>
        <dbReference type="SAM" id="Phobius"/>
    </source>
</evidence>
<proteinExistence type="inferred from homology"/>
<sequence>MSEMSALLLNNLGLVIALLLLIIGWIFGRRSERKHLQELNLHEQSLAHVILTSERFAVQNYASESLLVVGNVVVAQDRFKMVAATILSLFGKNLTVYESLLERARREAIVRLKRQAAAAGFHYVTGVRLEVSNIGAHDPSGSAVEVIAYGTAVHLR</sequence>